<proteinExistence type="predicted"/>
<organism evidence="3 4">
    <name type="scientific">Rubellicoccus peritrichatus</name>
    <dbReference type="NCBI Taxonomy" id="3080537"/>
    <lineage>
        <taxon>Bacteria</taxon>
        <taxon>Pseudomonadati</taxon>
        <taxon>Verrucomicrobiota</taxon>
        <taxon>Opitutia</taxon>
        <taxon>Puniceicoccales</taxon>
        <taxon>Cerasicoccaceae</taxon>
        <taxon>Rubellicoccus</taxon>
    </lineage>
</organism>
<evidence type="ECO:0000313" key="3">
    <source>
        <dbReference type="EMBL" id="WOO41697.1"/>
    </source>
</evidence>
<dbReference type="EMBL" id="CP136920">
    <property type="protein sequence ID" value="WOO41697.1"/>
    <property type="molecule type" value="Genomic_DNA"/>
</dbReference>
<dbReference type="Proteomes" id="UP001304300">
    <property type="component" value="Chromosome"/>
</dbReference>
<reference evidence="3 4" key="1">
    <citation type="submission" date="2023-10" db="EMBL/GenBank/DDBJ databases">
        <title>Rubellicoccus peritrichatus gen. nov., sp. nov., isolated from an algae of coral reef tank.</title>
        <authorList>
            <person name="Luo J."/>
        </authorList>
    </citation>
    <scope>NUCLEOTIDE SEQUENCE [LARGE SCALE GENOMIC DNA]</scope>
    <source>
        <strain evidence="3 4">CR14</strain>
    </source>
</reference>
<keyword evidence="4" id="KW-1185">Reference proteome</keyword>
<feature type="region of interest" description="Disordered" evidence="1">
    <location>
        <begin position="134"/>
        <end position="183"/>
    </location>
</feature>
<evidence type="ECO:0000313" key="4">
    <source>
        <dbReference type="Proteomes" id="UP001304300"/>
    </source>
</evidence>
<keyword evidence="2" id="KW-1133">Transmembrane helix</keyword>
<evidence type="ECO:0000256" key="1">
    <source>
        <dbReference type="SAM" id="MobiDB-lite"/>
    </source>
</evidence>
<evidence type="ECO:0000256" key="2">
    <source>
        <dbReference type="SAM" id="Phobius"/>
    </source>
</evidence>
<dbReference type="RefSeq" id="WP_317834181.1">
    <property type="nucleotide sequence ID" value="NZ_CP136920.1"/>
</dbReference>
<feature type="transmembrane region" description="Helical" evidence="2">
    <location>
        <begin position="64"/>
        <end position="85"/>
    </location>
</feature>
<dbReference type="AlphaFoldDB" id="A0AAQ3LAJ3"/>
<keyword evidence="2" id="KW-0472">Membrane</keyword>
<keyword evidence="2" id="KW-0812">Transmembrane</keyword>
<dbReference type="KEGG" id="puo:RZN69_01255"/>
<sequence>MSNHTSYIVFWMIMFVILGAFWYIIDRRYGVKWYRLWYRLTHKDPLPDNIAVGFVYNRRSRHKAVMAAVLSTLQTFVALYSVQSLNLLVELVLWLVEIPMTMIGFMIGPFAFKLWGRKDEMLDAIDDLEQKHLGGRDIEDDSTRDKAKEVKVKPAAKKEPEPAPAPKEEKPDPKKLFDRYTKR</sequence>
<accession>A0AAQ3LAJ3</accession>
<gene>
    <name evidence="3" type="ORF">RZN69_01255</name>
</gene>
<feature type="transmembrane region" description="Helical" evidence="2">
    <location>
        <begin position="6"/>
        <end position="25"/>
    </location>
</feature>
<protein>
    <submittedName>
        <fullName evidence="3">Uncharacterized protein</fullName>
    </submittedName>
</protein>
<name>A0AAQ3LAJ3_9BACT</name>
<feature type="transmembrane region" description="Helical" evidence="2">
    <location>
        <begin position="91"/>
        <end position="112"/>
    </location>
</feature>